<evidence type="ECO:0000313" key="8">
    <source>
        <dbReference type="EMBL" id="KQM09307.1"/>
    </source>
</evidence>
<dbReference type="EMBL" id="LIIK01000007">
    <property type="protein sequence ID" value="KQM09307.1"/>
    <property type="molecule type" value="Genomic_DNA"/>
</dbReference>
<reference evidence="9 10" key="1">
    <citation type="submission" date="2015-08" db="EMBL/GenBank/DDBJ databases">
        <title>Candidatus Bacteriodes Periocalifornicus.</title>
        <authorList>
            <person name="McLean J.S."/>
            <person name="Kelley S."/>
        </authorList>
    </citation>
    <scope>NUCLEOTIDE SEQUENCE [LARGE SCALE GENOMIC DNA]</scope>
    <source>
        <strain evidence="9">12B</strain>
    </source>
</reference>
<feature type="transmembrane region" description="Helical" evidence="7">
    <location>
        <begin position="72"/>
        <end position="95"/>
    </location>
</feature>
<organism evidence="9 10">
    <name type="scientific">Candidatus [Bacteroides] periocalifornicus</name>
    <dbReference type="NCBI Taxonomy" id="1702214"/>
    <lineage>
        <taxon>Bacteria</taxon>
        <taxon>Pseudomonadati</taxon>
        <taxon>Bacteroidota</taxon>
    </lineage>
</organism>
<keyword evidence="5 7" id="KW-1133">Transmembrane helix</keyword>
<dbReference type="Pfam" id="PF01790">
    <property type="entry name" value="LGT"/>
    <property type="match status" value="1"/>
</dbReference>
<keyword evidence="4 7" id="KW-0812">Transmembrane</keyword>
<evidence type="ECO:0000256" key="1">
    <source>
        <dbReference type="ARBA" id="ARBA00007150"/>
    </source>
</evidence>
<keyword evidence="2" id="KW-1003">Cell membrane</keyword>
<comment type="caution">
    <text evidence="9">The sequence shown here is derived from an EMBL/GenBank/DDBJ whole genome shotgun (WGS) entry which is preliminary data.</text>
</comment>
<keyword evidence="6 7" id="KW-0472">Membrane</keyword>
<dbReference type="PANTHER" id="PTHR30589">
    <property type="entry name" value="PROLIPOPROTEIN DIACYLGLYCERYL TRANSFERASE"/>
    <property type="match status" value="1"/>
</dbReference>
<keyword evidence="3" id="KW-0808">Transferase</keyword>
<dbReference type="GO" id="GO:0008961">
    <property type="term" value="F:phosphatidylglycerol-prolipoprotein diacylglyceryl transferase activity"/>
    <property type="evidence" value="ECO:0007669"/>
    <property type="project" value="InterPro"/>
</dbReference>
<feature type="transmembrane region" description="Helical" evidence="7">
    <location>
        <begin position="6"/>
        <end position="22"/>
    </location>
</feature>
<dbReference type="NCBIfam" id="TIGR00544">
    <property type="entry name" value="lgt"/>
    <property type="match status" value="1"/>
</dbReference>
<feature type="transmembrane region" description="Helical" evidence="7">
    <location>
        <begin position="157"/>
        <end position="174"/>
    </location>
</feature>
<evidence type="ECO:0000256" key="4">
    <source>
        <dbReference type="ARBA" id="ARBA00022692"/>
    </source>
</evidence>
<sequence length="264" mass="30065">PGYRWYGLLWASGLLLGYWLLLRFSRFEGFPQQVVDRLAVYSAIGVIVGARLGHCLFYDPGYYLANPGEILMVWKGGLASHGGALGVLVAVWLAARKSQVPMLWLLDRIVIPIGLIATMIRLGNLMNSEIYGHVTQLPWGFIFVRDGQTLPRHPTQLYEAACYLVMFVGMLLAYWRSGWVRSRRGLLFSMLLIWAFGTRFFLEYLKEVQSGFEAGWVLDMGQILSIPFFLLGVGMLWWSLRQPGWPERVWEGRGRKKGNGKKNS</sequence>
<evidence type="ECO:0000256" key="2">
    <source>
        <dbReference type="ARBA" id="ARBA00022475"/>
    </source>
</evidence>
<feature type="transmembrane region" description="Helical" evidence="7">
    <location>
        <begin position="102"/>
        <end position="122"/>
    </location>
</feature>
<name>A0A0Q4B8G6_9BACT</name>
<dbReference type="InterPro" id="IPR001640">
    <property type="entry name" value="Lgt"/>
</dbReference>
<evidence type="ECO:0000256" key="6">
    <source>
        <dbReference type="ARBA" id="ARBA00023136"/>
    </source>
</evidence>
<proteinExistence type="inferred from homology"/>
<evidence type="ECO:0000313" key="9">
    <source>
        <dbReference type="EMBL" id="KQM09360.1"/>
    </source>
</evidence>
<feature type="transmembrane region" description="Helical" evidence="7">
    <location>
        <begin position="222"/>
        <end position="240"/>
    </location>
</feature>
<evidence type="ECO:0000256" key="7">
    <source>
        <dbReference type="SAM" id="Phobius"/>
    </source>
</evidence>
<evidence type="ECO:0000256" key="5">
    <source>
        <dbReference type="ARBA" id="ARBA00022989"/>
    </source>
</evidence>
<feature type="non-terminal residue" evidence="9">
    <location>
        <position position="1"/>
    </location>
</feature>
<dbReference type="Proteomes" id="UP000054172">
    <property type="component" value="Unassembled WGS sequence"/>
</dbReference>
<evidence type="ECO:0000313" key="10">
    <source>
        <dbReference type="Proteomes" id="UP000054172"/>
    </source>
</evidence>
<evidence type="ECO:0008006" key="11">
    <source>
        <dbReference type="Google" id="ProtNLM"/>
    </source>
</evidence>
<feature type="transmembrane region" description="Helical" evidence="7">
    <location>
        <begin position="34"/>
        <end position="52"/>
    </location>
</feature>
<dbReference type="AlphaFoldDB" id="A0A0Q4B8G6"/>
<dbReference type="GO" id="GO:0005886">
    <property type="term" value="C:plasma membrane"/>
    <property type="evidence" value="ECO:0007669"/>
    <property type="project" value="InterPro"/>
</dbReference>
<gene>
    <name evidence="8" type="ORF">AL399_02200</name>
    <name evidence="9" type="ORF">AL399_02465</name>
</gene>
<dbReference type="STRING" id="1702214.AL399_02200"/>
<dbReference type="EMBL" id="LIIK01000007">
    <property type="protein sequence ID" value="KQM09360.1"/>
    <property type="molecule type" value="Genomic_DNA"/>
</dbReference>
<feature type="transmembrane region" description="Helical" evidence="7">
    <location>
        <begin position="186"/>
        <end position="202"/>
    </location>
</feature>
<keyword evidence="10" id="KW-1185">Reference proteome</keyword>
<protein>
    <recommendedName>
        <fullName evidence="11">Prolipoprotein diacylglyceryl transferase</fullName>
    </recommendedName>
</protein>
<evidence type="ECO:0000256" key="3">
    <source>
        <dbReference type="ARBA" id="ARBA00022679"/>
    </source>
</evidence>
<dbReference type="PATRIC" id="fig|1702214.3.peg.301"/>
<dbReference type="HAMAP" id="MF_01147">
    <property type="entry name" value="Lgt"/>
    <property type="match status" value="1"/>
</dbReference>
<accession>A0A0Q4B8G6</accession>
<comment type="similarity">
    <text evidence="1">Belongs to the Lgt family.</text>
</comment>
<dbReference type="PANTHER" id="PTHR30589:SF0">
    <property type="entry name" value="PHOSPHATIDYLGLYCEROL--PROLIPOPROTEIN DIACYLGLYCERYL TRANSFERASE"/>
    <property type="match status" value="1"/>
</dbReference>
<dbReference type="GO" id="GO:0042158">
    <property type="term" value="P:lipoprotein biosynthetic process"/>
    <property type="evidence" value="ECO:0007669"/>
    <property type="project" value="InterPro"/>
</dbReference>